<name>A0A7U8C8T5_NEPCE</name>
<dbReference type="RefSeq" id="WP_007022721.1">
    <property type="nucleotide sequence ID" value="NZ_CH724127.1"/>
</dbReference>
<feature type="signal peptide" evidence="1">
    <location>
        <begin position="1"/>
        <end position="21"/>
    </location>
</feature>
<keyword evidence="1" id="KW-0732">Signal</keyword>
<accession>A0A7U8C8T5</accession>
<protein>
    <submittedName>
        <fullName evidence="2">Uncharacterized conserved secreted protein</fullName>
    </submittedName>
</protein>
<dbReference type="AlphaFoldDB" id="A0A7U8C8T5"/>
<organism evidence="2 3">
    <name type="scientific">Neptuniibacter caesariensis</name>
    <dbReference type="NCBI Taxonomy" id="207954"/>
    <lineage>
        <taxon>Bacteria</taxon>
        <taxon>Pseudomonadati</taxon>
        <taxon>Pseudomonadota</taxon>
        <taxon>Gammaproteobacteria</taxon>
        <taxon>Oceanospirillales</taxon>
        <taxon>Oceanospirillaceae</taxon>
        <taxon>Neptuniibacter</taxon>
    </lineage>
</organism>
<sequence length="433" mass="49037">MSLFTRTLPWFLIALALPSYASDDWGDDAWGDEDEQEIQLHGFVELGAGWRTSDDRVLADDDMTLGELRGRIESETYLGDTRYSGKFDLYADGVDGGLQMNLREALADFSLTDNLDLRLGHQVLTWGTGDLVFLNDLFAKDWQSFFSGRDDEYLKAPSTSLKLAWYGEQANLDLVWTPVFANDSYIEGERFSYFSPMSGSQVAAPAGKVTPDHPDETFENGEFALRLHGTAQLFGQSSTEWAVYGYRGFWKQPNAVSVQGRAYFSRLNSLGASLRTNIASGIGHSEIAWYNGADDAGSDPLLPNNQLRFLLGYEQELLPKLTMGLQYYSERTLDYQALAANDGNSLYRPDENRELWTMRLTYSAMQDNLILSWFSFYSPTDQDYYHRPSAKYRFNDELSLTVGGNIFGGEQAHTFFGQFEDASNLYARLRWSY</sequence>
<evidence type="ECO:0000313" key="2">
    <source>
        <dbReference type="EMBL" id="EAR61986.1"/>
    </source>
</evidence>
<dbReference type="EMBL" id="AAOW01000005">
    <property type="protein sequence ID" value="EAR61986.1"/>
    <property type="molecule type" value="Genomic_DNA"/>
</dbReference>
<feature type="chain" id="PRO_5031472739" evidence="1">
    <location>
        <begin position="22"/>
        <end position="433"/>
    </location>
</feature>
<evidence type="ECO:0000313" key="3">
    <source>
        <dbReference type="Proteomes" id="UP000002171"/>
    </source>
</evidence>
<comment type="caution">
    <text evidence="2">The sequence shown here is derived from an EMBL/GenBank/DDBJ whole genome shotgun (WGS) entry which is preliminary data.</text>
</comment>
<reference evidence="2 3" key="1">
    <citation type="submission" date="2006-02" db="EMBL/GenBank/DDBJ databases">
        <authorList>
            <person name="Pinhassi J."/>
            <person name="Pedros-Alio C."/>
            <person name="Ferriera S."/>
            <person name="Johnson J."/>
            <person name="Kravitz S."/>
            <person name="Halpern A."/>
            <person name="Remington K."/>
            <person name="Beeson K."/>
            <person name="Tran B."/>
            <person name="Rogers Y.-H."/>
            <person name="Friedman R."/>
            <person name="Venter J.C."/>
        </authorList>
    </citation>
    <scope>NUCLEOTIDE SEQUENCE [LARGE SCALE GENOMIC DNA]</scope>
    <source>
        <strain evidence="2 3">MED92</strain>
    </source>
</reference>
<proteinExistence type="predicted"/>
<evidence type="ECO:0000256" key="1">
    <source>
        <dbReference type="SAM" id="SignalP"/>
    </source>
</evidence>
<gene>
    <name evidence="2" type="ORF">MED92_03523</name>
</gene>
<dbReference type="OrthoDB" id="9769143at2"/>
<dbReference type="Proteomes" id="UP000002171">
    <property type="component" value="Unassembled WGS sequence"/>
</dbReference>
<keyword evidence="3" id="KW-1185">Reference proteome</keyword>